<dbReference type="CDD" id="cd07938">
    <property type="entry name" value="DRE_TIM_HMGL"/>
    <property type="match status" value="1"/>
</dbReference>
<name>A0A4U6BJB5_9BRAD</name>
<keyword evidence="6" id="KW-1185">Reference proteome</keyword>
<dbReference type="OrthoDB" id="9784013at2"/>
<reference evidence="5" key="1">
    <citation type="submission" date="2019-04" db="EMBL/GenBank/DDBJ databases">
        <title>Whole genome sequencing of cave bacteria.</title>
        <authorList>
            <person name="Gan H.M."/>
            <person name="Barton H."/>
            <person name="Savka M.A."/>
        </authorList>
    </citation>
    <scope>NUCLEOTIDE SEQUENCE [LARGE SCALE GENOMIC DNA]</scope>
    <source>
        <strain evidence="5">LC387</strain>
    </source>
</reference>
<dbReference type="Pfam" id="PF00682">
    <property type="entry name" value="HMGL-like"/>
    <property type="match status" value="1"/>
</dbReference>
<dbReference type="RefSeq" id="WP_046829146.1">
    <property type="nucleotide sequence ID" value="NZ_LBIA02000001.1"/>
</dbReference>
<gene>
    <name evidence="5" type="ORF">YH63_001420</name>
</gene>
<dbReference type="GO" id="GO:0046872">
    <property type="term" value="F:metal ion binding"/>
    <property type="evidence" value="ECO:0007669"/>
    <property type="project" value="UniProtKB-KW"/>
</dbReference>
<evidence type="ECO:0000259" key="4">
    <source>
        <dbReference type="PROSITE" id="PS50991"/>
    </source>
</evidence>
<dbReference type="NCBIfam" id="NF004283">
    <property type="entry name" value="PRK05692.1"/>
    <property type="match status" value="1"/>
</dbReference>
<sequence>MSDLPAAIEIHEEGPREGFQYEKKIFPLADRVALVNALSHTGLKQIQVASFVSPKHVPQMADSAEFFAAIEKVPGVKHTGLWLNETGFRRASAVKNVDLKGVLLFYASDAFALQNNGCNAEEMRKRQDDWIRLYDDAGVAIASVYIMTAFGCNLQGEVPVEAVTENVRWVLERFGKNGRPIPAIYLADTVGWAVPTEVERRVGAVRELAPTARIGLHLHDTRGAGPASFYAALRMGVDLFDSSVAGLGGCPFAGHSHGAAAGNICTEDIVFMAHEMGIETDVNLDALIEAALFAERIIGRPLGGRIMHSGSLTRFHETARSRKLV</sequence>
<organism evidence="5 6">
    <name type="scientific">Afipia massiliensis</name>
    <dbReference type="NCBI Taxonomy" id="211460"/>
    <lineage>
        <taxon>Bacteria</taxon>
        <taxon>Pseudomonadati</taxon>
        <taxon>Pseudomonadota</taxon>
        <taxon>Alphaproteobacteria</taxon>
        <taxon>Hyphomicrobiales</taxon>
        <taxon>Nitrobacteraceae</taxon>
        <taxon>Afipia</taxon>
    </lineage>
</organism>
<proteinExistence type="inferred from homology"/>
<dbReference type="EMBL" id="LBIA02000001">
    <property type="protein sequence ID" value="TKT70187.1"/>
    <property type="molecule type" value="Genomic_DNA"/>
</dbReference>
<protein>
    <submittedName>
        <fullName evidence="5">Hydroxymethylglutaryl-CoA lyase</fullName>
    </submittedName>
</protein>
<keyword evidence="2" id="KW-0479">Metal-binding</keyword>
<feature type="domain" description="Pyruvate carboxyltransferase" evidence="4">
    <location>
        <begin position="8"/>
        <end position="288"/>
    </location>
</feature>
<dbReference type="PANTHER" id="PTHR42738">
    <property type="entry name" value="HYDROXYMETHYLGLUTARYL-COA LYASE"/>
    <property type="match status" value="1"/>
</dbReference>
<evidence type="ECO:0000256" key="2">
    <source>
        <dbReference type="ARBA" id="ARBA00022723"/>
    </source>
</evidence>
<dbReference type="GO" id="GO:0004419">
    <property type="term" value="F:hydroxymethylglutaryl-CoA lyase activity"/>
    <property type="evidence" value="ECO:0007669"/>
    <property type="project" value="TreeGrafter"/>
</dbReference>
<dbReference type="STRING" id="211460.YH63_17450"/>
<comment type="caution">
    <text evidence="5">The sequence shown here is derived from an EMBL/GenBank/DDBJ whole genome shotgun (WGS) entry which is preliminary data.</text>
</comment>
<comment type="similarity">
    <text evidence="1">Belongs to the HMG-CoA lyase family.</text>
</comment>
<keyword evidence="3 5" id="KW-0456">Lyase</keyword>
<dbReference type="PROSITE" id="PS50991">
    <property type="entry name" value="PYR_CT"/>
    <property type="match status" value="1"/>
</dbReference>
<dbReference type="GO" id="GO:0046951">
    <property type="term" value="P:ketone body biosynthetic process"/>
    <property type="evidence" value="ECO:0007669"/>
    <property type="project" value="TreeGrafter"/>
</dbReference>
<evidence type="ECO:0000313" key="5">
    <source>
        <dbReference type="EMBL" id="TKT70187.1"/>
    </source>
</evidence>
<dbReference type="PANTHER" id="PTHR42738:SF7">
    <property type="entry name" value="HYDROXYMETHYLGLUTARYL-COA LYASE"/>
    <property type="match status" value="1"/>
</dbReference>
<accession>A0A4U6BJB5</accession>
<evidence type="ECO:0000256" key="3">
    <source>
        <dbReference type="ARBA" id="ARBA00023239"/>
    </source>
</evidence>
<evidence type="ECO:0000256" key="1">
    <source>
        <dbReference type="ARBA" id="ARBA00009405"/>
    </source>
</evidence>
<dbReference type="InterPro" id="IPR013785">
    <property type="entry name" value="Aldolase_TIM"/>
</dbReference>
<dbReference type="GO" id="GO:0006552">
    <property type="term" value="P:L-leucine catabolic process"/>
    <property type="evidence" value="ECO:0007669"/>
    <property type="project" value="TreeGrafter"/>
</dbReference>
<dbReference type="Proteomes" id="UP000034832">
    <property type="component" value="Unassembled WGS sequence"/>
</dbReference>
<dbReference type="InterPro" id="IPR043594">
    <property type="entry name" value="HMGL"/>
</dbReference>
<dbReference type="Gene3D" id="3.20.20.70">
    <property type="entry name" value="Aldolase class I"/>
    <property type="match status" value="1"/>
</dbReference>
<evidence type="ECO:0000313" key="6">
    <source>
        <dbReference type="Proteomes" id="UP000034832"/>
    </source>
</evidence>
<dbReference type="InterPro" id="IPR000891">
    <property type="entry name" value="PYR_CT"/>
</dbReference>
<dbReference type="SUPFAM" id="SSF51569">
    <property type="entry name" value="Aldolase"/>
    <property type="match status" value="1"/>
</dbReference>
<dbReference type="AlphaFoldDB" id="A0A4U6BJB5"/>